<dbReference type="SUPFAM" id="SSF53822">
    <property type="entry name" value="Periplasmic binding protein-like I"/>
    <property type="match status" value="1"/>
</dbReference>
<evidence type="ECO:0000256" key="3">
    <source>
        <dbReference type="ARBA" id="ARBA00023163"/>
    </source>
</evidence>
<dbReference type="Gene3D" id="3.40.50.2300">
    <property type="match status" value="2"/>
</dbReference>
<dbReference type="PANTHER" id="PTHR30146:SF155">
    <property type="entry name" value="ALANINE RACEMASE"/>
    <property type="match status" value="1"/>
</dbReference>
<dbReference type="EMBL" id="RBXR01000001">
    <property type="protein sequence ID" value="RKT74902.1"/>
    <property type="molecule type" value="Genomic_DNA"/>
</dbReference>
<organism evidence="5 6">
    <name type="scientific">Saccharothrix variisporea</name>
    <dbReference type="NCBI Taxonomy" id="543527"/>
    <lineage>
        <taxon>Bacteria</taxon>
        <taxon>Bacillati</taxon>
        <taxon>Actinomycetota</taxon>
        <taxon>Actinomycetes</taxon>
        <taxon>Pseudonocardiales</taxon>
        <taxon>Pseudonocardiaceae</taxon>
        <taxon>Saccharothrix</taxon>
    </lineage>
</organism>
<dbReference type="RefSeq" id="WP_246030126.1">
    <property type="nucleotide sequence ID" value="NZ_JBIUBA010000025.1"/>
</dbReference>
<dbReference type="PROSITE" id="PS51000">
    <property type="entry name" value="HTH_DEOR_2"/>
    <property type="match status" value="1"/>
</dbReference>
<evidence type="ECO:0000313" key="5">
    <source>
        <dbReference type="EMBL" id="RKT74902.1"/>
    </source>
</evidence>
<name>A0A495XLY2_9PSEU</name>
<reference evidence="5 6" key="1">
    <citation type="submission" date="2018-10" db="EMBL/GenBank/DDBJ databases">
        <title>Sequencing the genomes of 1000 actinobacteria strains.</title>
        <authorList>
            <person name="Klenk H.-P."/>
        </authorList>
    </citation>
    <scope>NUCLEOTIDE SEQUENCE [LARGE SCALE GENOMIC DNA]</scope>
    <source>
        <strain evidence="5 6">DSM 43911</strain>
    </source>
</reference>
<sequence length="374" mass="40293">MSASDSSAMLPLERQAKVVELLRARGTMRVHDLADQLQVSPITVRRDLVLLAEQGLIRKVRGGATLIDVGASARGPAVPRHPAELTLGMVVPSLDYYWPDVIKGARGAATAENARLVLRGATYQADEELRQLDRLIESADVDGVLVAPTTTGERGEDLVRRLGELDLPVVLVERLPHDEHRDKLESVVSDHSRGAGLAVRHLADLGHRRIGVSTTVNSPTSVHVRHGWREECARLGLPVEGVPDFHTVDQRDPTWPGVVDDLLDACLDSGTTALVVHSDPEAISLVQRCRERGIDVPGGLSVVTYDDEVAELCDPPLTAVRPPKSAVGRAAAALLIAALRDPDPHRPAHRVVIEPRLIVRSSSSAPGEGEPARS</sequence>
<dbReference type="InterPro" id="IPR036390">
    <property type="entry name" value="WH_DNA-bd_sf"/>
</dbReference>
<accession>A0A495XLY2</accession>
<evidence type="ECO:0000313" key="6">
    <source>
        <dbReference type="Proteomes" id="UP000272729"/>
    </source>
</evidence>
<dbReference type="Pfam" id="PF13377">
    <property type="entry name" value="Peripla_BP_3"/>
    <property type="match status" value="1"/>
</dbReference>
<dbReference type="GO" id="GO:0000976">
    <property type="term" value="F:transcription cis-regulatory region binding"/>
    <property type="evidence" value="ECO:0007669"/>
    <property type="project" value="TreeGrafter"/>
</dbReference>
<dbReference type="Proteomes" id="UP000272729">
    <property type="component" value="Unassembled WGS sequence"/>
</dbReference>
<dbReference type="Gene3D" id="1.10.10.10">
    <property type="entry name" value="Winged helix-like DNA-binding domain superfamily/Winged helix DNA-binding domain"/>
    <property type="match status" value="1"/>
</dbReference>
<dbReference type="GO" id="GO:0003700">
    <property type="term" value="F:DNA-binding transcription factor activity"/>
    <property type="evidence" value="ECO:0007669"/>
    <property type="project" value="InterPro"/>
</dbReference>
<evidence type="ECO:0000256" key="1">
    <source>
        <dbReference type="ARBA" id="ARBA00023015"/>
    </source>
</evidence>
<dbReference type="InterPro" id="IPR028082">
    <property type="entry name" value="Peripla_BP_I"/>
</dbReference>
<dbReference type="InterPro" id="IPR036388">
    <property type="entry name" value="WH-like_DNA-bd_sf"/>
</dbReference>
<comment type="caution">
    <text evidence="5">The sequence shown here is derived from an EMBL/GenBank/DDBJ whole genome shotgun (WGS) entry which is preliminary data.</text>
</comment>
<dbReference type="SUPFAM" id="SSF46785">
    <property type="entry name" value="Winged helix' DNA-binding domain"/>
    <property type="match status" value="1"/>
</dbReference>
<keyword evidence="3" id="KW-0804">Transcription</keyword>
<dbReference type="InterPro" id="IPR046335">
    <property type="entry name" value="LacI/GalR-like_sensor"/>
</dbReference>
<dbReference type="AlphaFoldDB" id="A0A495XLY2"/>
<evidence type="ECO:0000259" key="4">
    <source>
        <dbReference type="PROSITE" id="PS51000"/>
    </source>
</evidence>
<dbReference type="SMART" id="SM00420">
    <property type="entry name" value="HTH_DEOR"/>
    <property type="match status" value="1"/>
</dbReference>
<dbReference type="PRINTS" id="PR00037">
    <property type="entry name" value="HTHLACR"/>
</dbReference>
<feature type="domain" description="HTH deoR-type" evidence="4">
    <location>
        <begin position="11"/>
        <end position="66"/>
    </location>
</feature>
<dbReference type="InterPro" id="IPR001034">
    <property type="entry name" value="DeoR_HTH"/>
</dbReference>
<keyword evidence="6" id="KW-1185">Reference proteome</keyword>
<keyword evidence="2 5" id="KW-0238">DNA-binding</keyword>
<dbReference type="PANTHER" id="PTHR30146">
    <property type="entry name" value="LACI-RELATED TRANSCRIPTIONAL REPRESSOR"/>
    <property type="match status" value="1"/>
</dbReference>
<dbReference type="InterPro" id="IPR018356">
    <property type="entry name" value="Tscrpt_reg_HTH_DeoR_CS"/>
</dbReference>
<gene>
    <name evidence="5" type="ORF">DFJ66_8277</name>
</gene>
<evidence type="ECO:0000256" key="2">
    <source>
        <dbReference type="ARBA" id="ARBA00023125"/>
    </source>
</evidence>
<dbReference type="PROSITE" id="PS00894">
    <property type="entry name" value="HTH_DEOR_1"/>
    <property type="match status" value="1"/>
</dbReference>
<keyword evidence="1" id="KW-0805">Transcription regulation</keyword>
<protein>
    <submittedName>
        <fullName evidence="5">DNA-binding LacI/PurR family transcriptional regulator</fullName>
    </submittedName>
</protein>
<proteinExistence type="predicted"/>
<dbReference type="Pfam" id="PF08220">
    <property type="entry name" value="HTH_DeoR"/>
    <property type="match status" value="1"/>
</dbReference>